<gene>
    <name evidence="2" type="ORF">Sangu_2779100</name>
</gene>
<protein>
    <recommendedName>
        <fullName evidence="3">DUF4283 domain-containing protein</fullName>
    </recommendedName>
</protein>
<reference evidence="2" key="1">
    <citation type="submission" date="2020-06" db="EMBL/GenBank/DDBJ databases">
        <authorList>
            <person name="Li T."/>
            <person name="Hu X."/>
            <person name="Zhang T."/>
            <person name="Song X."/>
            <person name="Zhang H."/>
            <person name="Dai N."/>
            <person name="Sheng W."/>
            <person name="Hou X."/>
            <person name="Wei L."/>
        </authorList>
    </citation>
    <scope>NUCLEOTIDE SEQUENCE</scope>
    <source>
        <strain evidence="2">G01</strain>
        <tissue evidence="2">Leaf</tissue>
    </source>
</reference>
<dbReference type="AlphaFoldDB" id="A0AAW2ITM9"/>
<dbReference type="InterPro" id="IPR040256">
    <property type="entry name" value="At4g02000-like"/>
</dbReference>
<dbReference type="EMBL" id="JACGWK010001594">
    <property type="protein sequence ID" value="KAL0285435.1"/>
    <property type="molecule type" value="Genomic_DNA"/>
</dbReference>
<comment type="caution">
    <text evidence="2">The sequence shown here is derived from an EMBL/GenBank/DDBJ whole genome shotgun (WGS) entry which is preliminary data.</text>
</comment>
<evidence type="ECO:0000313" key="2">
    <source>
        <dbReference type="EMBL" id="KAL0285435.1"/>
    </source>
</evidence>
<feature type="region of interest" description="Disordered" evidence="1">
    <location>
        <begin position="167"/>
        <end position="187"/>
    </location>
</feature>
<reference evidence="2" key="2">
    <citation type="journal article" date="2024" name="Plant">
        <title>Genomic evolution and insights into agronomic trait innovations of Sesamum species.</title>
        <authorList>
            <person name="Miao H."/>
            <person name="Wang L."/>
            <person name="Qu L."/>
            <person name="Liu H."/>
            <person name="Sun Y."/>
            <person name="Le M."/>
            <person name="Wang Q."/>
            <person name="Wei S."/>
            <person name="Zheng Y."/>
            <person name="Lin W."/>
            <person name="Duan Y."/>
            <person name="Cao H."/>
            <person name="Xiong S."/>
            <person name="Wang X."/>
            <person name="Wei L."/>
            <person name="Li C."/>
            <person name="Ma Q."/>
            <person name="Ju M."/>
            <person name="Zhao R."/>
            <person name="Li G."/>
            <person name="Mu C."/>
            <person name="Tian Q."/>
            <person name="Mei H."/>
            <person name="Zhang T."/>
            <person name="Gao T."/>
            <person name="Zhang H."/>
        </authorList>
    </citation>
    <scope>NUCLEOTIDE SEQUENCE</scope>
    <source>
        <strain evidence="2">G01</strain>
    </source>
</reference>
<feature type="compositionally biased region" description="Low complexity" evidence="1">
    <location>
        <begin position="174"/>
        <end position="186"/>
    </location>
</feature>
<accession>A0AAW2ITM9</accession>
<sequence length="291" mass="32767">MRVFKWTPTFNPREESPIIPVWVRLPKLPIQFFDREALLSIAWLLGTPLRTDVSMATLVHPSVVRVCVEIILLEPLQTEIGMGFGTEMIIQPMVYERLLKYCATCKHLGHDDDECYEKIKNRGLVWLVEREDQRASDHANLWEKLDAQRAQWELHTRKKSKRVVFEDVDRRSEASSSGAKGAEDGSVVMKLQDTVHESEPEPAPEPEPLFHEEAVDGRTEKDMPISQSPPDVCQGIADVATCPLEPAVPEEPLPQDDSPVCVEPHPNTEDVALCPSGESALQCDTEDVTKL</sequence>
<dbReference type="PANTHER" id="PTHR31286">
    <property type="entry name" value="GLYCINE-RICH CELL WALL STRUCTURAL PROTEIN 1.8-LIKE"/>
    <property type="match status" value="1"/>
</dbReference>
<evidence type="ECO:0000256" key="1">
    <source>
        <dbReference type="SAM" id="MobiDB-lite"/>
    </source>
</evidence>
<name>A0AAW2ITM9_9LAMI</name>
<evidence type="ECO:0008006" key="3">
    <source>
        <dbReference type="Google" id="ProtNLM"/>
    </source>
</evidence>
<dbReference type="PANTHER" id="PTHR31286:SF179">
    <property type="entry name" value="RNASE H TYPE-1 DOMAIN-CONTAINING PROTEIN"/>
    <property type="match status" value="1"/>
</dbReference>
<proteinExistence type="predicted"/>
<organism evidence="2">
    <name type="scientific">Sesamum angustifolium</name>
    <dbReference type="NCBI Taxonomy" id="2727405"/>
    <lineage>
        <taxon>Eukaryota</taxon>
        <taxon>Viridiplantae</taxon>
        <taxon>Streptophyta</taxon>
        <taxon>Embryophyta</taxon>
        <taxon>Tracheophyta</taxon>
        <taxon>Spermatophyta</taxon>
        <taxon>Magnoliopsida</taxon>
        <taxon>eudicotyledons</taxon>
        <taxon>Gunneridae</taxon>
        <taxon>Pentapetalae</taxon>
        <taxon>asterids</taxon>
        <taxon>lamiids</taxon>
        <taxon>Lamiales</taxon>
        <taxon>Pedaliaceae</taxon>
        <taxon>Sesamum</taxon>
    </lineage>
</organism>